<reference evidence="1" key="1">
    <citation type="submission" date="2015-04" db="EMBL/GenBank/DDBJ databases">
        <title>Phylogenetic systematics of egg-brooding frogs (Anura: Hemiphractidae) and the evolution of direct development.</title>
        <authorList>
            <person name="Castroviejo-Fisher S."/>
            <person name="Padial J.M."/>
            <person name="De la Riva I."/>
            <person name="Pombal J.P.Jr."/>
            <person name="da Silva H.R."/>
            <person name="Rojas-Runjaic F.J.M."/>
            <person name="Medina Mendez E."/>
            <person name="Frost D.R."/>
        </authorList>
    </citation>
    <scope>NUCLEOTIDE SEQUENCE</scope>
</reference>
<evidence type="ECO:0000313" key="1">
    <source>
        <dbReference type="EMBL" id="ALJ02563.1"/>
    </source>
</evidence>
<organism evidence="1">
    <name type="scientific">Gastrotheca sp. 3 SCF-2015</name>
    <dbReference type="NCBI Taxonomy" id="1730922"/>
    <lineage>
        <taxon>Eukaryota</taxon>
        <taxon>Metazoa</taxon>
        <taxon>Chordata</taxon>
        <taxon>Craniata</taxon>
        <taxon>Vertebrata</taxon>
        <taxon>Euteleostomi</taxon>
        <taxon>Amphibia</taxon>
        <taxon>Batrachia</taxon>
        <taxon>Anura</taxon>
        <taxon>Neobatrachia</taxon>
        <taxon>Hyloidea</taxon>
        <taxon>Hemiphractidae</taxon>
        <taxon>Gastrotheca</taxon>
    </lineage>
</organism>
<dbReference type="AlphaFoldDB" id="A0A0P0CA77"/>
<protein>
    <submittedName>
        <fullName evidence="1">Rhodopsin</fullName>
    </submittedName>
</protein>
<sequence>SVLPGRAMEIFLFVRVHVLAHSSRVPNQLHDLVCHHPAQETPNTLKLHPAEFGVCQSLHGLVWIHHHDVFLNERILRLRGERLLL</sequence>
<accession>A0A0P0CA77</accession>
<dbReference type="EMBL" id="KR270373">
    <property type="protein sequence ID" value="ALJ02563.1"/>
    <property type="molecule type" value="Genomic_DNA"/>
</dbReference>
<feature type="non-terminal residue" evidence="1">
    <location>
        <position position="1"/>
    </location>
</feature>
<proteinExistence type="predicted"/>
<name>A0A0P0CA77_9NEOB</name>
<feature type="non-terminal residue" evidence="1">
    <location>
        <position position="85"/>
    </location>
</feature>